<dbReference type="AlphaFoldDB" id="A0A8X6I5G8"/>
<evidence type="ECO:0000313" key="1">
    <source>
        <dbReference type="EMBL" id="GFQ71190.1"/>
    </source>
</evidence>
<keyword evidence="2" id="KW-1185">Reference proteome</keyword>
<reference evidence="1" key="1">
    <citation type="submission" date="2020-07" db="EMBL/GenBank/DDBJ databases">
        <title>Multicomponent nature underlies the extraordinary mechanical properties of spider dragline silk.</title>
        <authorList>
            <person name="Kono N."/>
            <person name="Nakamura H."/>
            <person name="Mori M."/>
            <person name="Yoshida Y."/>
            <person name="Ohtoshi R."/>
            <person name="Malay A.D."/>
            <person name="Moran D.A.P."/>
            <person name="Tomita M."/>
            <person name="Numata K."/>
            <person name="Arakawa K."/>
        </authorList>
    </citation>
    <scope>NUCLEOTIDE SEQUENCE</scope>
</reference>
<comment type="caution">
    <text evidence="1">The sequence shown here is derived from an EMBL/GenBank/DDBJ whole genome shotgun (WGS) entry which is preliminary data.</text>
</comment>
<evidence type="ECO:0000313" key="2">
    <source>
        <dbReference type="Proteomes" id="UP000887116"/>
    </source>
</evidence>
<gene>
    <name evidence="1" type="primary">AVEN_12775_1</name>
    <name evidence="1" type="ORF">TNCT_701201</name>
</gene>
<protein>
    <submittedName>
        <fullName evidence="1">DDE_Tnp_1_7 domain-containing protein</fullName>
    </submittedName>
</protein>
<dbReference type="EMBL" id="BMAO01020988">
    <property type="protein sequence ID" value="GFQ71190.1"/>
    <property type="molecule type" value="Genomic_DNA"/>
</dbReference>
<sequence length="87" mass="10169">MDNWSTSISSADKLSRISLNSTFGGTIRKNNREILFELLEWLSRSLRTFMYCFDQAKALLWHKTKRNKCIVLLSTFHEKPNINEESG</sequence>
<proteinExistence type="predicted"/>
<dbReference type="OrthoDB" id="6770266at2759"/>
<dbReference type="Proteomes" id="UP000887116">
    <property type="component" value="Unassembled WGS sequence"/>
</dbReference>
<accession>A0A8X6I5G8</accession>
<organism evidence="1 2">
    <name type="scientific">Trichonephila clavata</name>
    <name type="common">Joro spider</name>
    <name type="synonym">Nephila clavata</name>
    <dbReference type="NCBI Taxonomy" id="2740835"/>
    <lineage>
        <taxon>Eukaryota</taxon>
        <taxon>Metazoa</taxon>
        <taxon>Ecdysozoa</taxon>
        <taxon>Arthropoda</taxon>
        <taxon>Chelicerata</taxon>
        <taxon>Arachnida</taxon>
        <taxon>Araneae</taxon>
        <taxon>Araneomorphae</taxon>
        <taxon>Entelegynae</taxon>
        <taxon>Araneoidea</taxon>
        <taxon>Nephilidae</taxon>
        <taxon>Trichonephila</taxon>
    </lineage>
</organism>
<name>A0A8X6I5G8_TRICU</name>